<keyword evidence="5 6" id="KW-0472">Membrane</keyword>
<feature type="transmembrane region" description="Helical" evidence="6">
    <location>
        <begin position="84"/>
        <end position="103"/>
    </location>
</feature>
<comment type="similarity">
    <text evidence="2">Belongs to the TMEM86 family.</text>
</comment>
<dbReference type="PANTHER" id="PTHR31885">
    <property type="entry name" value="GH04784P"/>
    <property type="match status" value="1"/>
</dbReference>
<feature type="transmembrane region" description="Helical" evidence="6">
    <location>
        <begin position="202"/>
        <end position="222"/>
    </location>
</feature>
<feature type="transmembrane region" description="Helical" evidence="6">
    <location>
        <begin position="7"/>
        <end position="26"/>
    </location>
</feature>
<feature type="transmembrane region" description="Helical" evidence="6">
    <location>
        <begin position="173"/>
        <end position="196"/>
    </location>
</feature>
<organism evidence="7 8">
    <name type="scientific">Aquiflexum gelatinilyticum</name>
    <dbReference type="NCBI Taxonomy" id="2961943"/>
    <lineage>
        <taxon>Bacteria</taxon>
        <taxon>Pseudomonadati</taxon>
        <taxon>Bacteroidota</taxon>
        <taxon>Cytophagia</taxon>
        <taxon>Cytophagales</taxon>
        <taxon>Cyclobacteriaceae</taxon>
        <taxon>Aquiflexum</taxon>
    </lineage>
</organism>
<evidence type="ECO:0000313" key="8">
    <source>
        <dbReference type="Proteomes" id="UP001142175"/>
    </source>
</evidence>
<reference evidence="7" key="1">
    <citation type="submission" date="2022-08" db="EMBL/GenBank/DDBJ databases">
        <authorList>
            <person name="Zhang D."/>
        </authorList>
    </citation>
    <scope>NUCLEOTIDE SEQUENCE</scope>
    <source>
        <strain evidence="7">XJ19-11</strain>
    </source>
</reference>
<evidence type="ECO:0000256" key="2">
    <source>
        <dbReference type="ARBA" id="ARBA00007375"/>
    </source>
</evidence>
<evidence type="ECO:0000256" key="6">
    <source>
        <dbReference type="SAM" id="Phobius"/>
    </source>
</evidence>
<keyword evidence="4 6" id="KW-1133">Transmembrane helix</keyword>
<dbReference type="GO" id="GO:0016020">
    <property type="term" value="C:membrane"/>
    <property type="evidence" value="ECO:0007669"/>
    <property type="project" value="UniProtKB-SubCell"/>
</dbReference>
<dbReference type="Pfam" id="PF07947">
    <property type="entry name" value="YhhN"/>
    <property type="match status" value="1"/>
</dbReference>
<name>A0A9X2P9C2_9BACT</name>
<protein>
    <submittedName>
        <fullName evidence="7">Lysoplasmalogenase</fullName>
    </submittedName>
</protein>
<evidence type="ECO:0000256" key="4">
    <source>
        <dbReference type="ARBA" id="ARBA00022989"/>
    </source>
</evidence>
<feature type="transmembrane region" description="Helical" evidence="6">
    <location>
        <begin position="142"/>
        <end position="161"/>
    </location>
</feature>
<sequence>MKSKNILWLYLFLFAGIIDIVFTANGEFSSRIFTKPLILIALWGFFIFSSKNIKGTILRKSISAALIFSWLGDVLLMFPDLFLYGLGAFLMAHICYIIGFKIAQTNPFAIGKVNFIHLFFVNLPIYILAAIVYFLINPGLGPMKIPVVIYLIVIVMMVTTARERYKKTNPVSFWQVFLGGMFFMVSDGVLAINMFFKPFPESGVIVMGTYIIAQFLIVRGILAHLDNSSFPKSKNSNI</sequence>
<proteinExistence type="inferred from homology"/>
<dbReference type="RefSeq" id="WP_258424053.1">
    <property type="nucleotide sequence ID" value="NZ_JANSUY010000013.1"/>
</dbReference>
<dbReference type="Proteomes" id="UP001142175">
    <property type="component" value="Unassembled WGS sequence"/>
</dbReference>
<evidence type="ECO:0000313" key="7">
    <source>
        <dbReference type="EMBL" id="MCR9016200.1"/>
    </source>
</evidence>
<accession>A0A9X2P9C2</accession>
<comment type="subcellular location">
    <subcellularLocation>
        <location evidence="1">Membrane</location>
        <topology evidence="1">Multi-pass membrane protein</topology>
    </subcellularLocation>
</comment>
<evidence type="ECO:0000256" key="5">
    <source>
        <dbReference type="ARBA" id="ARBA00023136"/>
    </source>
</evidence>
<feature type="transmembrane region" description="Helical" evidence="6">
    <location>
        <begin position="32"/>
        <end position="49"/>
    </location>
</feature>
<dbReference type="GO" id="GO:0016787">
    <property type="term" value="F:hydrolase activity"/>
    <property type="evidence" value="ECO:0007669"/>
    <property type="project" value="TreeGrafter"/>
</dbReference>
<gene>
    <name evidence="7" type="ORF">NU887_14240</name>
</gene>
<evidence type="ECO:0000256" key="1">
    <source>
        <dbReference type="ARBA" id="ARBA00004141"/>
    </source>
</evidence>
<comment type="caution">
    <text evidence="7">The sequence shown here is derived from an EMBL/GenBank/DDBJ whole genome shotgun (WGS) entry which is preliminary data.</text>
</comment>
<keyword evidence="8" id="KW-1185">Reference proteome</keyword>
<feature type="transmembrane region" description="Helical" evidence="6">
    <location>
        <begin position="115"/>
        <end position="136"/>
    </location>
</feature>
<dbReference type="EMBL" id="JANSUY010000013">
    <property type="protein sequence ID" value="MCR9016200.1"/>
    <property type="molecule type" value="Genomic_DNA"/>
</dbReference>
<dbReference type="InterPro" id="IPR012506">
    <property type="entry name" value="TMEM86B-like"/>
</dbReference>
<feature type="transmembrane region" description="Helical" evidence="6">
    <location>
        <begin position="61"/>
        <end position="78"/>
    </location>
</feature>
<evidence type="ECO:0000256" key="3">
    <source>
        <dbReference type="ARBA" id="ARBA00022692"/>
    </source>
</evidence>
<dbReference type="AlphaFoldDB" id="A0A9X2P9C2"/>
<dbReference type="PANTHER" id="PTHR31885:SF6">
    <property type="entry name" value="GH04784P"/>
    <property type="match status" value="1"/>
</dbReference>
<keyword evidence="3 6" id="KW-0812">Transmembrane</keyword>